<dbReference type="OrthoDB" id="4993308at2759"/>
<accession>A0A9P9HNG8</accession>
<gene>
    <name evidence="1" type="ORF">B0J15DRAFT_281430</name>
</gene>
<organism evidence="1 2">
    <name type="scientific">Fusarium solani</name>
    <name type="common">Filamentous fungus</name>
    <dbReference type="NCBI Taxonomy" id="169388"/>
    <lineage>
        <taxon>Eukaryota</taxon>
        <taxon>Fungi</taxon>
        <taxon>Dikarya</taxon>
        <taxon>Ascomycota</taxon>
        <taxon>Pezizomycotina</taxon>
        <taxon>Sordariomycetes</taxon>
        <taxon>Hypocreomycetidae</taxon>
        <taxon>Hypocreales</taxon>
        <taxon>Nectriaceae</taxon>
        <taxon>Fusarium</taxon>
        <taxon>Fusarium solani species complex</taxon>
    </lineage>
</organism>
<evidence type="ECO:0000313" key="1">
    <source>
        <dbReference type="EMBL" id="KAH7260213.1"/>
    </source>
</evidence>
<dbReference type="EMBL" id="JAGTJS010000008">
    <property type="protein sequence ID" value="KAH7260213.1"/>
    <property type="molecule type" value="Genomic_DNA"/>
</dbReference>
<keyword evidence="2" id="KW-1185">Reference proteome</keyword>
<evidence type="ECO:0000313" key="2">
    <source>
        <dbReference type="Proteomes" id="UP000736672"/>
    </source>
</evidence>
<proteinExistence type="predicted"/>
<dbReference type="Proteomes" id="UP000736672">
    <property type="component" value="Unassembled WGS sequence"/>
</dbReference>
<reference evidence="1" key="1">
    <citation type="journal article" date="2021" name="Nat. Commun.">
        <title>Genetic determinants of endophytism in the Arabidopsis root mycobiome.</title>
        <authorList>
            <person name="Mesny F."/>
            <person name="Miyauchi S."/>
            <person name="Thiergart T."/>
            <person name="Pickel B."/>
            <person name="Atanasova L."/>
            <person name="Karlsson M."/>
            <person name="Huettel B."/>
            <person name="Barry K.W."/>
            <person name="Haridas S."/>
            <person name="Chen C."/>
            <person name="Bauer D."/>
            <person name="Andreopoulos W."/>
            <person name="Pangilinan J."/>
            <person name="LaButti K."/>
            <person name="Riley R."/>
            <person name="Lipzen A."/>
            <person name="Clum A."/>
            <person name="Drula E."/>
            <person name="Henrissat B."/>
            <person name="Kohler A."/>
            <person name="Grigoriev I.V."/>
            <person name="Martin F.M."/>
            <person name="Hacquard S."/>
        </authorList>
    </citation>
    <scope>NUCLEOTIDE SEQUENCE</scope>
    <source>
        <strain evidence="1">FSSC 5 MPI-SDFR-AT-0091</strain>
    </source>
</reference>
<name>A0A9P9HNG8_FUSSL</name>
<sequence>MNHYMTQLAVIHMLERHRHQPAINVSPTQMIGSRRTKEEEEAISWCAKYDQHMRLFLGRSTRWGRSSDETGRPDMLDTKIDKLFELTKALGQQCDLYKKLTPKKKPDGRSDHDAYHLHHREWVFSRNIIKAFRLLPKKMQANIEMTFGPLHLLVDPPEAYRGKGQAQMDMRRVLGIMLANPTQPARDVIVNMTGAQASLVLRCADYSFSRLLNRMLEVNLTKQRETPNANSGDWRAYYYALMNYRGLWKSWKPSSLSRSFSQGMGAKQGRMSRNLGAWSDLRPGMLVRELSPDNQFVHDGMGKREDKPETDEICKAVHDFAAAGGTPHIDHLVNDIWDWVTAPDYAFSARPGDSLLGAMQLPESLQRNPKIKPLGPDDLGAVFGPAIGDLATVLSYFQLALWVSTGMAARS</sequence>
<dbReference type="AlphaFoldDB" id="A0A9P9HNG8"/>
<comment type="caution">
    <text evidence="1">The sequence shown here is derived from an EMBL/GenBank/DDBJ whole genome shotgun (WGS) entry which is preliminary data.</text>
</comment>
<protein>
    <submittedName>
        <fullName evidence="1">Uncharacterized protein</fullName>
    </submittedName>
</protein>